<accession>A0A948W7B0</accession>
<dbReference type="PANTHER" id="PTHR42942">
    <property type="entry name" value="6-O-METHYLGUANINE DNA METHYLTRANSFERASE"/>
    <property type="match status" value="1"/>
</dbReference>
<dbReference type="AlphaFoldDB" id="A0A948W7B0"/>
<dbReference type="InterPro" id="IPR052520">
    <property type="entry name" value="ATL_DNA_repair"/>
</dbReference>
<evidence type="ECO:0000259" key="2">
    <source>
        <dbReference type="Pfam" id="PF01035"/>
    </source>
</evidence>
<dbReference type="GO" id="GO:0006281">
    <property type="term" value="P:DNA repair"/>
    <property type="evidence" value="ECO:0007669"/>
    <property type="project" value="InterPro"/>
</dbReference>
<dbReference type="InterPro" id="IPR036217">
    <property type="entry name" value="MethylDNA_cys_MeTrfase_DNAb"/>
</dbReference>
<dbReference type="SUPFAM" id="SSF46767">
    <property type="entry name" value="Methylated DNA-protein cysteine methyltransferase, C-terminal domain"/>
    <property type="match status" value="1"/>
</dbReference>
<name>A0A948W7B0_UNCEI</name>
<dbReference type="GO" id="GO:0003824">
    <property type="term" value="F:catalytic activity"/>
    <property type="evidence" value="ECO:0007669"/>
    <property type="project" value="InterPro"/>
</dbReference>
<proteinExistence type="predicted"/>
<dbReference type="Proteomes" id="UP000777784">
    <property type="component" value="Unassembled WGS sequence"/>
</dbReference>
<evidence type="ECO:0000256" key="1">
    <source>
        <dbReference type="ARBA" id="ARBA00022763"/>
    </source>
</evidence>
<organism evidence="3 4">
    <name type="scientific">Eiseniibacteriota bacterium</name>
    <dbReference type="NCBI Taxonomy" id="2212470"/>
    <lineage>
        <taxon>Bacteria</taxon>
        <taxon>Candidatus Eiseniibacteriota</taxon>
    </lineage>
</organism>
<sequence length="122" mass="13455">MTSKRSYTSPQSNAESGLYERIYNVVRKIPKGKVTNYGHIAIIVGECTPRMVGYAMASVPFGSNVPWQRVVNSKGEVSARRGGDGAFHQREQLEAEGVVFDEAGRIDLKKFGWAGPGPRQRL</sequence>
<dbReference type="InterPro" id="IPR014048">
    <property type="entry name" value="MethylDNA_cys_MeTrfase_DNA-bd"/>
</dbReference>
<evidence type="ECO:0000313" key="4">
    <source>
        <dbReference type="Proteomes" id="UP000777784"/>
    </source>
</evidence>
<protein>
    <submittedName>
        <fullName evidence="3">MGMT family protein</fullName>
    </submittedName>
</protein>
<reference evidence="3" key="1">
    <citation type="submission" date="2021-05" db="EMBL/GenBank/DDBJ databases">
        <title>Energy efficiency and biological interactions define the core microbiome of deep oligotrophic groundwater.</title>
        <authorList>
            <person name="Mehrshad M."/>
            <person name="Lopez-Fernandez M."/>
            <person name="Bell E."/>
            <person name="Bernier-Latmani R."/>
            <person name="Bertilsson S."/>
            <person name="Dopson M."/>
        </authorList>
    </citation>
    <scope>NUCLEOTIDE SEQUENCE</scope>
    <source>
        <strain evidence="3">Modern_marine.mb.64</strain>
    </source>
</reference>
<keyword evidence="1" id="KW-0227">DNA damage</keyword>
<gene>
    <name evidence="3" type="ORF">KJ970_15910</name>
</gene>
<evidence type="ECO:0000313" key="3">
    <source>
        <dbReference type="EMBL" id="MBU2692409.1"/>
    </source>
</evidence>
<dbReference type="CDD" id="cd06445">
    <property type="entry name" value="ATase"/>
    <property type="match status" value="1"/>
</dbReference>
<dbReference type="InterPro" id="IPR036388">
    <property type="entry name" value="WH-like_DNA-bd_sf"/>
</dbReference>
<dbReference type="Pfam" id="PF01035">
    <property type="entry name" value="DNA_binding_1"/>
    <property type="match status" value="1"/>
</dbReference>
<feature type="domain" description="Methylated-DNA-[protein]-cysteine S-methyltransferase DNA binding" evidence="2">
    <location>
        <begin position="19"/>
        <end position="98"/>
    </location>
</feature>
<dbReference type="PANTHER" id="PTHR42942:SF1">
    <property type="entry name" value="ALKYLTRANSFERASE-LIKE PROTEIN 1"/>
    <property type="match status" value="1"/>
</dbReference>
<dbReference type="EMBL" id="JAHJDP010000091">
    <property type="protein sequence ID" value="MBU2692409.1"/>
    <property type="molecule type" value="Genomic_DNA"/>
</dbReference>
<comment type="caution">
    <text evidence="3">The sequence shown here is derived from an EMBL/GenBank/DDBJ whole genome shotgun (WGS) entry which is preliminary data.</text>
</comment>
<dbReference type="Gene3D" id="1.10.10.10">
    <property type="entry name" value="Winged helix-like DNA-binding domain superfamily/Winged helix DNA-binding domain"/>
    <property type="match status" value="1"/>
</dbReference>